<dbReference type="KEGG" id="pbp:STSP1_00451"/>
<dbReference type="RefSeq" id="WP_085754795.1">
    <property type="nucleotide sequence ID" value="NZ_CP021023.1"/>
</dbReference>
<organism evidence="1 2">
    <name type="scientific">Sedimentisphaera salicampi</name>
    <dbReference type="NCBI Taxonomy" id="1941349"/>
    <lineage>
        <taxon>Bacteria</taxon>
        <taxon>Pseudomonadati</taxon>
        <taxon>Planctomycetota</taxon>
        <taxon>Phycisphaerae</taxon>
        <taxon>Sedimentisphaerales</taxon>
        <taxon>Sedimentisphaeraceae</taxon>
        <taxon>Sedimentisphaera</taxon>
    </lineage>
</organism>
<keyword evidence="2" id="KW-1185">Reference proteome</keyword>
<dbReference type="AlphaFoldDB" id="A0A1W6LJW8"/>
<dbReference type="EMBL" id="CP021023">
    <property type="protein sequence ID" value="ARN56081.1"/>
    <property type="molecule type" value="Genomic_DNA"/>
</dbReference>
<evidence type="ECO:0000313" key="1">
    <source>
        <dbReference type="EMBL" id="ARN56081.1"/>
    </source>
</evidence>
<dbReference type="STRING" id="1941349.STSP1_00451"/>
<evidence type="ECO:0000313" key="2">
    <source>
        <dbReference type="Proteomes" id="UP000193334"/>
    </source>
</evidence>
<dbReference type="InterPro" id="IPR029044">
    <property type="entry name" value="Nucleotide-diphossugar_trans"/>
</dbReference>
<dbReference type="Proteomes" id="UP000193334">
    <property type="component" value="Chromosome"/>
</dbReference>
<accession>A0A1W6LJW8</accession>
<gene>
    <name evidence="1" type="ORF">STSP1_00451</name>
</gene>
<name>A0A1W6LJW8_9BACT</name>
<sequence>MTESGEPDKRTVVTACDEGYLWGAFLLTASLRRFNVDCDINIRGFDLPSISASLLEQFKRVRVIQGNEDMAFNGKIAALKTASEGSVTWMDADCMVNGDVTGYLNVPEDGIRIRFRSKEENIHRFQGDYQPGENHGTVPKIYTDNWRKDVGELDLRRTESVASNCAFTIHASSMGFVDKWNKFMEQIRESGSQSPAYSLGMSGKRMSDELALNALLAFAEDAPEIHPHLLSHDPEALVVHFYERKKPWTIWTNSQIRHYSLVIETLEWVKQQGLELPENLPWTFRKSLKPAAYGSAHLFKAYTEFKQVVKKIIGK</sequence>
<protein>
    <submittedName>
        <fullName evidence="1">Uncharacterized protein</fullName>
    </submittedName>
</protein>
<reference evidence="2" key="1">
    <citation type="submission" date="2017-04" db="EMBL/GenBank/DDBJ databases">
        <title>Comparative genomics and description of representatives of a novel lineage of planctomycetes thriving in anoxic sediments.</title>
        <authorList>
            <person name="Spring S."/>
            <person name="Bunk B."/>
            <person name="Sproer C."/>
        </authorList>
    </citation>
    <scope>NUCLEOTIDE SEQUENCE [LARGE SCALE GENOMIC DNA]</scope>
    <source>
        <strain evidence="2">ST-PulAB-D4</strain>
    </source>
</reference>
<proteinExistence type="predicted"/>
<dbReference type="Gene3D" id="3.90.550.10">
    <property type="entry name" value="Spore Coat Polysaccharide Biosynthesis Protein SpsA, Chain A"/>
    <property type="match status" value="1"/>
</dbReference>
<dbReference type="SUPFAM" id="SSF53448">
    <property type="entry name" value="Nucleotide-diphospho-sugar transferases"/>
    <property type="match status" value="1"/>
</dbReference>